<comment type="caution">
    <text evidence="2">The sequence shown here is derived from an EMBL/GenBank/DDBJ whole genome shotgun (WGS) entry which is preliminary data.</text>
</comment>
<dbReference type="Gene3D" id="3.40.630.30">
    <property type="match status" value="1"/>
</dbReference>
<dbReference type="EMBL" id="QXTG01000001">
    <property type="protein sequence ID" value="RIX31370.1"/>
    <property type="molecule type" value="Genomic_DNA"/>
</dbReference>
<gene>
    <name evidence="2" type="ORF">D1781_04510</name>
</gene>
<evidence type="ECO:0000313" key="2">
    <source>
        <dbReference type="EMBL" id="RIX31370.1"/>
    </source>
</evidence>
<keyword evidence="3" id="KW-1185">Reference proteome</keyword>
<dbReference type="CDD" id="cd04301">
    <property type="entry name" value="NAT_SF"/>
    <property type="match status" value="1"/>
</dbReference>
<dbReference type="OrthoDB" id="9132139at2"/>
<organism evidence="2 3">
    <name type="scientific">Amnibacterium setariae</name>
    <dbReference type="NCBI Taxonomy" id="2306585"/>
    <lineage>
        <taxon>Bacteria</taxon>
        <taxon>Bacillati</taxon>
        <taxon>Actinomycetota</taxon>
        <taxon>Actinomycetes</taxon>
        <taxon>Micrococcales</taxon>
        <taxon>Microbacteriaceae</taxon>
        <taxon>Amnibacterium</taxon>
    </lineage>
</organism>
<protein>
    <submittedName>
        <fullName evidence="2">N-acetyltransferase</fullName>
    </submittedName>
</protein>
<proteinExistence type="predicted"/>
<dbReference type="Pfam" id="PF13302">
    <property type="entry name" value="Acetyltransf_3"/>
    <property type="match status" value="1"/>
</dbReference>
<feature type="domain" description="N-acetyltransferase" evidence="1">
    <location>
        <begin position="1"/>
        <end position="173"/>
    </location>
</feature>
<dbReference type="PANTHER" id="PTHR43792:SF1">
    <property type="entry name" value="N-ACETYLTRANSFERASE DOMAIN-CONTAINING PROTEIN"/>
    <property type="match status" value="1"/>
</dbReference>
<evidence type="ECO:0000313" key="3">
    <source>
        <dbReference type="Proteomes" id="UP000265742"/>
    </source>
</evidence>
<accession>A0A3A1U4X9</accession>
<dbReference type="PROSITE" id="PS51186">
    <property type="entry name" value="GNAT"/>
    <property type="match status" value="1"/>
</dbReference>
<dbReference type="Proteomes" id="UP000265742">
    <property type="component" value="Unassembled WGS sequence"/>
</dbReference>
<dbReference type="AlphaFoldDB" id="A0A3A1U4X9"/>
<keyword evidence="2" id="KW-0808">Transferase</keyword>
<reference evidence="3" key="1">
    <citation type="submission" date="2018-09" db="EMBL/GenBank/DDBJ databases">
        <authorList>
            <person name="Kim I."/>
        </authorList>
    </citation>
    <scope>NUCLEOTIDE SEQUENCE [LARGE SCALE GENOMIC DNA]</scope>
    <source>
        <strain evidence="3">DD4a</strain>
    </source>
</reference>
<dbReference type="InterPro" id="IPR051531">
    <property type="entry name" value="N-acetyltransferase"/>
</dbReference>
<name>A0A3A1U4X9_9MICO</name>
<dbReference type="InterPro" id="IPR000182">
    <property type="entry name" value="GNAT_dom"/>
</dbReference>
<dbReference type="SUPFAM" id="SSF55729">
    <property type="entry name" value="Acyl-CoA N-acyltransferases (Nat)"/>
    <property type="match status" value="1"/>
</dbReference>
<dbReference type="InterPro" id="IPR016181">
    <property type="entry name" value="Acyl_CoA_acyltransferase"/>
</dbReference>
<dbReference type="GO" id="GO:0016747">
    <property type="term" value="F:acyltransferase activity, transferring groups other than amino-acyl groups"/>
    <property type="evidence" value="ECO:0007669"/>
    <property type="project" value="InterPro"/>
</dbReference>
<dbReference type="PANTHER" id="PTHR43792">
    <property type="entry name" value="GNAT FAMILY, PUTATIVE (AFU_ORTHOLOGUE AFUA_3G00765)-RELATED-RELATED"/>
    <property type="match status" value="1"/>
</dbReference>
<evidence type="ECO:0000259" key="1">
    <source>
        <dbReference type="PROSITE" id="PS51186"/>
    </source>
</evidence>
<sequence length="177" mass="19990">MLRPIDPERDLDAMHAYRSREDVCAYIPPVPATRERLAEIYRDPERTRSVLTEAGQTLALAVELRATGELIGDLVLFWHSAEHRSGEVGYIVAPEHQGHGYATEATRALLALGFDGLGLHRITGRIDARNPASGRVLTKAGMRQEAVLVENEWFKGEWSTEVDFAILEQEWREQRDL</sequence>